<keyword evidence="2" id="KW-0732">Signal</keyword>
<feature type="signal peptide" evidence="2">
    <location>
        <begin position="1"/>
        <end position="18"/>
    </location>
</feature>
<protein>
    <recommendedName>
        <fullName evidence="5">DUF4124 domain-containing protein</fullName>
    </recommendedName>
</protein>
<evidence type="ECO:0008006" key="5">
    <source>
        <dbReference type="Google" id="ProtNLM"/>
    </source>
</evidence>
<reference evidence="3" key="1">
    <citation type="submission" date="2022-05" db="EMBL/GenBank/DDBJ databases">
        <authorList>
            <person name="Jo J.-H."/>
            <person name="Im W.-T."/>
        </authorList>
    </citation>
    <scope>NUCLEOTIDE SEQUENCE</scope>
    <source>
        <strain evidence="3">SE220</strain>
    </source>
</reference>
<evidence type="ECO:0000256" key="1">
    <source>
        <dbReference type="SAM" id="Coils"/>
    </source>
</evidence>
<keyword evidence="1" id="KW-0175">Coiled coil</keyword>
<evidence type="ECO:0000313" key="4">
    <source>
        <dbReference type="Proteomes" id="UP001165342"/>
    </source>
</evidence>
<keyword evidence="4" id="KW-1185">Reference proteome</keyword>
<sequence length="152" mass="15987">MKYGLAAAVAFLSSVASAQTTTTNCTTYYWGSTQCVSQTPQQSSGVNWGLINNQQTPNAGQSFMDAYQRGLRDRAAREAAQQQAQAAAAETAAAEAQARAVDAARQADELHKAQSLEAAKLVTAGDCAGAQQYALSVGNFVLAQQVKDYCAK</sequence>
<organism evidence="3 4">
    <name type="scientific">Sphingomonas hankyongi</name>
    <dbReference type="NCBI Taxonomy" id="2908209"/>
    <lineage>
        <taxon>Bacteria</taxon>
        <taxon>Pseudomonadati</taxon>
        <taxon>Pseudomonadota</taxon>
        <taxon>Alphaproteobacteria</taxon>
        <taxon>Sphingomonadales</taxon>
        <taxon>Sphingomonadaceae</taxon>
        <taxon>Sphingomonas</taxon>
    </lineage>
</organism>
<gene>
    <name evidence="3" type="ORF">LZ538_07805</name>
</gene>
<dbReference type="Proteomes" id="UP001165342">
    <property type="component" value="Unassembled WGS sequence"/>
</dbReference>
<feature type="chain" id="PRO_5047253965" description="DUF4124 domain-containing protein" evidence="2">
    <location>
        <begin position="19"/>
        <end position="152"/>
    </location>
</feature>
<evidence type="ECO:0000256" key="2">
    <source>
        <dbReference type="SAM" id="SignalP"/>
    </source>
</evidence>
<feature type="coiled-coil region" evidence="1">
    <location>
        <begin position="72"/>
        <end position="113"/>
    </location>
</feature>
<comment type="caution">
    <text evidence="3">The sequence shown here is derived from an EMBL/GenBank/DDBJ whole genome shotgun (WGS) entry which is preliminary data.</text>
</comment>
<name>A0ABT0S268_9SPHN</name>
<accession>A0ABT0S268</accession>
<proteinExistence type="predicted"/>
<evidence type="ECO:0000313" key="3">
    <source>
        <dbReference type="EMBL" id="MCL6729959.1"/>
    </source>
</evidence>
<dbReference type="EMBL" id="JAMGBE010000002">
    <property type="protein sequence ID" value="MCL6729959.1"/>
    <property type="molecule type" value="Genomic_DNA"/>
</dbReference>
<dbReference type="RefSeq" id="WP_249831422.1">
    <property type="nucleotide sequence ID" value="NZ_JAMGBE010000002.1"/>
</dbReference>